<evidence type="ECO:0000256" key="1">
    <source>
        <dbReference type="SAM" id="Phobius"/>
    </source>
</evidence>
<dbReference type="Proteomes" id="UP000823749">
    <property type="component" value="Chromosome 4"/>
</dbReference>
<protein>
    <submittedName>
        <fullName evidence="2">Uncharacterized protein</fullName>
    </submittedName>
</protein>
<dbReference type="InterPro" id="IPR032704">
    <property type="entry name" value="Cms1"/>
</dbReference>
<evidence type="ECO:0000313" key="2">
    <source>
        <dbReference type="EMBL" id="KAG5552298.1"/>
    </source>
</evidence>
<proteinExistence type="predicted"/>
<dbReference type="EMBL" id="JACTNZ010000004">
    <property type="protein sequence ID" value="KAG5552298.1"/>
    <property type="molecule type" value="Genomic_DNA"/>
</dbReference>
<keyword evidence="3" id="KW-1185">Reference proteome</keyword>
<name>A0AAV6KIC5_9ERIC</name>
<accession>A0AAV6KIC5</accession>
<comment type="caution">
    <text evidence="2">The sequence shown here is derived from an EMBL/GenBank/DDBJ whole genome shotgun (WGS) entry which is preliminary data.</text>
</comment>
<dbReference type="PANTHER" id="PTHR24030:SF0">
    <property type="entry name" value="PROTEIN CMSS1"/>
    <property type="match status" value="1"/>
</dbReference>
<feature type="transmembrane region" description="Helical" evidence="1">
    <location>
        <begin position="91"/>
        <end position="109"/>
    </location>
</feature>
<dbReference type="GO" id="GO:0030686">
    <property type="term" value="C:90S preribosome"/>
    <property type="evidence" value="ECO:0007669"/>
    <property type="project" value="TreeGrafter"/>
</dbReference>
<reference evidence="2" key="1">
    <citation type="submission" date="2020-08" db="EMBL/GenBank/DDBJ databases">
        <title>Plant Genome Project.</title>
        <authorList>
            <person name="Zhang R.-G."/>
        </authorList>
    </citation>
    <scope>NUCLEOTIDE SEQUENCE</scope>
    <source>
        <strain evidence="2">WSP0</strain>
        <tissue evidence="2">Leaf</tissue>
    </source>
</reference>
<keyword evidence="1" id="KW-1133">Transmembrane helix</keyword>
<dbReference type="PANTHER" id="PTHR24030">
    <property type="entry name" value="PROTEIN CMSS1"/>
    <property type="match status" value="1"/>
</dbReference>
<sequence length="175" mass="19580">MLLACWLSRREVLGGYRALLDVELPEVGLVRGWNPLVVAVLKNRVNIGCGTPSRIQKLIDVEALGLSRLAVIVLDRHTDVKGYSLFTLPQVRLFLLLPLPLTIVLSYAIEMNSGTCISATSTHGCFKLIFVSVFMAPYQLALRRRKRFAMTVSSGMMFESRPSCVVYSFFIKNLL</sequence>
<keyword evidence="1" id="KW-0812">Transmembrane</keyword>
<gene>
    <name evidence="2" type="ORF">RHGRI_010394</name>
</gene>
<evidence type="ECO:0000313" key="3">
    <source>
        <dbReference type="Proteomes" id="UP000823749"/>
    </source>
</evidence>
<dbReference type="GO" id="GO:0005634">
    <property type="term" value="C:nucleus"/>
    <property type="evidence" value="ECO:0007669"/>
    <property type="project" value="TreeGrafter"/>
</dbReference>
<dbReference type="AlphaFoldDB" id="A0AAV6KIC5"/>
<feature type="transmembrane region" description="Helical" evidence="1">
    <location>
        <begin position="121"/>
        <end position="141"/>
    </location>
</feature>
<keyword evidence="1" id="KW-0472">Membrane</keyword>
<organism evidence="2 3">
    <name type="scientific">Rhododendron griersonianum</name>
    <dbReference type="NCBI Taxonomy" id="479676"/>
    <lineage>
        <taxon>Eukaryota</taxon>
        <taxon>Viridiplantae</taxon>
        <taxon>Streptophyta</taxon>
        <taxon>Embryophyta</taxon>
        <taxon>Tracheophyta</taxon>
        <taxon>Spermatophyta</taxon>
        <taxon>Magnoliopsida</taxon>
        <taxon>eudicotyledons</taxon>
        <taxon>Gunneridae</taxon>
        <taxon>Pentapetalae</taxon>
        <taxon>asterids</taxon>
        <taxon>Ericales</taxon>
        <taxon>Ericaceae</taxon>
        <taxon>Ericoideae</taxon>
        <taxon>Rhodoreae</taxon>
        <taxon>Rhododendron</taxon>
    </lineage>
</organism>